<evidence type="ECO:0000259" key="2">
    <source>
        <dbReference type="Pfam" id="PF04715"/>
    </source>
</evidence>
<proteinExistence type="predicted"/>
<dbReference type="Pfam" id="PF04715">
    <property type="entry name" value="Anth_synt_I_N"/>
    <property type="match status" value="1"/>
</dbReference>
<dbReference type="InterPro" id="IPR019999">
    <property type="entry name" value="Anth_synth_I-like"/>
</dbReference>
<feature type="domain" description="Chorismate-utilising enzyme C-terminal" evidence="1">
    <location>
        <begin position="196"/>
        <end position="448"/>
    </location>
</feature>
<dbReference type="AlphaFoldDB" id="A0A8B4Q752"/>
<evidence type="ECO:0000259" key="1">
    <source>
        <dbReference type="Pfam" id="PF00425"/>
    </source>
</evidence>
<dbReference type="PRINTS" id="PR00095">
    <property type="entry name" value="ANTSNTHASEI"/>
</dbReference>
<dbReference type="GO" id="GO:0000162">
    <property type="term" value="P:L-tryptophan biosynthetic process"/>
    <property type="evidence" value="ECO:0007669"/>
    <property type="project" value="TreeGrafter"/>
</dbReference>
<accession>A0A8B4Q752</accession>
<dbReference type="SUPFAM" id="SSF56322">
    <property type="entry name" value="ADC synthase"/>
    <property type="match status" value="1"/>
</dbReference>
<name>A0A8B4Q752_9BACL</name>
<dbReference type="EMBL" id="UGNP01000001">
    <property type="protein sequence ID" value="STX08436.1"/>
    <property type="molecule type" value="Genomic_DNA"/>
</dbReference>
<reference evidence="3 5" key="1">
    <citation type="submission" date="2018-06" db="EMBL/GenBank/DDBJ databases">
        <authorList>
            <consortium name="Pathogen Informatics"/>
            <person name="Doyle S."/>
        </authorList>
    </citation>
    <scope>NUCLEOTIDE SEQUENCE [LARGE SCALE GENOMIC DNA]</scope>
    <source>
        <strain evidence="3 5">NCTC10597</strain>
    </source>
</reference>
<sequence length="464" mass="52462">MNNQLFQSESIHFNADSFFYSFKEQTSKVDHAIYLESGRSGKQHIAAWNPLAVIQSTDEGIQIQWRNGDVEIRKGESLELIEQLTNTYAFQTEEELFTGGVIGSISYDYARKIESLSNTADDDLHFPDQFMYLVDAWAVFDVEKSELTVMKTSTSDVNLADWFKQWESAEAKRIFSKDAKVLNHQIENMNVSMNGAQFEAAVRQIQEYIKQGDVFQVNLSVRQSKDFTVEPIILFEALRTFNPSPYSALIKSPAFSIVSGSPELLIKKDDEDLSTRPIAGTRPRGNNDAEDLELANELINNEKERAEHVMLVDLERNDLGKVSAYGTVHVDEFMVIEKYSHVQHIVSNVRSKIAANQSNTEVIRAMFPGGTITGAPKIRTMEIVEELEPVRRGIYTGSIGWIGYNGDLDMNIVIRTAFIQDEKVYIQAGAGIVIDSIPEKEYIESLNKAKAMWQAVQMVEEVQQ</sequence>
<dbReference type="InterPro" id="IPR015890">
    <property type="entry name" value="Chorismate_C"/>
</dbReference>
<evidence type="ECO:0000313" key="3">
    <source>
        <dbReference type="EMBL" id="STX08436.1"/>
    </source>
</evidence>
<gene>
    <name evidence="3" type="primary">pabB</name>
    <name evidence="4" type="ORF">DFR61_12634</name>
    <name evidence="3" type="ORF">NCTC10597_00080</name>
</gene>
<dbReference type="OrthoDB" id="9803598at2"/>
<dbReference type="InterPro" id="IPR006805">
    <property type="entry name" value="Anth_synth_I_N"/>
</dbReference>
<evidence type="ECO:0000313" key="5">
    <source>
        <dbReference type="Proteomes" id="UP000254330"/>
    </source>
</evidence>
<dbReference type="RefSeq" id="WP_109350086.1">
    <property type="nucleotide sequence ID" value="NZ_BJUE01000020.1"/>
</dbReference>
<keyword evidence="3" id="KW-0808">Transferase</keyword>
<evidence type="ECO:0000313" key="4">
    <source>
        <dbReference type="EMBL" id="TDR36098.1"/>
    </source>
</evidence>
<keyword evidence="6" id="KW-1185">Reference proteome</keyword>
<dbReference type="GO" id="GO:0046820">
    <property type="term" value="F:4-amino-4-deoxychorismate synthase activity"/>
    <property type="evidence" value="ECO:0007669"/>
    <property type="project" value="UniProtKB-EC"/>
</dbReference>
<dbReference type="EC" id="2.6.1.85" evidence="3"/>
<dbReference type="EMBL" id="SNZG01000026">
    <property type="protein sequence ID" value="TDR36098.1"/>
    <property type="molecule type" value="Genomic_DNA"/>
</dbReference>
<dbReference type="PANTHER" id="PTHR11236">
    <property type="entry name" value="AMINOBENZOATE/ANTHRANILATE SYNTHASE"/>
    <property type="match status" value="1"/>
</dbReference>
<protein>
    <submittedName>
        <fullName evidence="3">Para-aminobenzoate synthase component 1</fullName>
        <ecNumber evidence="3">2.6.1.85</ecNumber>
    </submittedName>
    <submittedName>
        <fullName evidence="4">Para-aminobenzoate synthetase component 1</fullName>
    </submittedName>
</protein>
<reference evidence="4 6" key="2">
    <citation type="submission" date="2019-03" db="EMBL/GenBank/DDBJ databases">
        <title>Genomic Encyclopedia of Type Strains, Phase IV (KMG-IV): sequencing the most valuable type-strain genomes for metagenomic binning, comparative biology and taxonomic classification.</title>
        <authorList>
            <person name="Goeker M."/>
        </authorList>
    </citation>
    <scope>NUCLEOTIDE SEQUENCE [LARGE SCALE GENOMIC DNA]</scope>
    <source>
        <strain evidence="4 6">DSM 20580</strain>
    </source>
</reference>
<dbReference type="Proteomes" id="UP000294641">
    <property type="component" value="Unassembled WGS sequence"/>
</dbReference>
<dbReference type="Proteomes" id="UP000254330">
    <property type="component" value="Unassembled WGS sequence"/>
</dbReference>
<comment type="caution">
    <text evidence="3">The sequence shown here is derived from an EMBL/GenBank/DDBJ whole genome shotgun (WGS) entry which is preliminary data.</text>
</comment>
<dbReference type="PANTHER" id="PTHR11236:SF41">
    <property type="entry name" value="AMINODEOXYCHORISMATE SYNTHASE COMPONENT 1"/>
    <property type="match status" value="1"/>
</dbReference>
<keyword evidence="3" id="KW-0032">Aminotransferase</keyword>
<organism evidence="3 5">
    <name type="scientific">Kurthia zopfii</name>
    <dbReference type="NCBI Taxonomy" id="1650"/>
    <lineage>
        <taxon>Bacteria</taxon>
        <taxon>Bacillati</taxon>
        <taxon>Bacillota</taxon>
        <taxon>Bacilli</taxon>
        <taxon>Bacillales</taxon>
        <taxon>Caryophanaceae</taxon>
        <taxon>Kurthia</taxon>
    </lineage>
</organism>
<evidence type="ECO:0000313" key="6">
    <source>
        <dbReference type="Proteomes" id="UP000294641"/>
    </source>
</evidence>
<dbReference type="InterPro" id="IPR005801">
    <property type="entry name" value="ADC_synthase"/>
</dbReference>
<dbReference type="Pfam" id="PF00425">
    <property type="entry name" value="Chorismate_bind"/>
    <property type="match status" value="1"/>
</dbReference>
<feature type="domain" description="Anthranilate synthase component I N-terminal" evidence="2">
    <location>
        <begin position="27"/>
        <end position="149"/>
    </location>
</feature>
<dbReference type="Gene3D" id="3.60.120.10">
    <property type="entry name" value="Anthranilate synthase"/>
    <property type="match status" value="1"/>
</dbReference>